<evidence type="ECO:0008006" key="3">
    <source>
        <dbReference type="Google" id="ProtNLM"/>
    </source>
</evidence>
<evidence type="ECO:0000313" key="2">
    <source>
        <dbReference type="Proteomes" id="UP000285712"/>
    </source>
</evidence>
<reference evidence="1 2" key="1">
    <citation type="submission" date="2018-08" db="EMBL/GenBank/DDBJ databases">
        <title>Aphanomyces genome sequencing and annotation.</title>
        <authorList>
            <person name="Minardi D."/>
            <person name="Oidtmann B."/>
            <person name="Van Der Giezen M."/>
            <person name="Studholme D.J."/>
        </authorList>
    </citation>
    <scope>NUCLEOTIDE SEQUENCE [LARGE SCALE GENOMIC DNA]</scope>
    <source>
        <strain evidence="1 2">Sv</strain>
    </source>
</reference>
<sequence length="320" mass="37546">MSTTIKTVGYNHEDRQWDARVNVQDDEYLQNVLESIMLENAKGKFKYILVGGVEIGTLPNQTDYQVKHVHIAAVFHNGCSKSSIIKNWNIVEGNGYYLVPRDRSLPYKGWKDHHTKEFSKISKESKDWILYEECELPLDAGKGIKRTGPVLRSENEKKMKTDEVIIDMRRLLEEGKADEAFQMYPRNYMIYGEKIKAMIHQKKKAFFGKHTDPHLYLYGYPGTGKTSLFQFIYGDFYKKNLENRFWDLYDEEILTCPQTSFFQLRVDQLQCLLGLKLIPEYDRKMLKKSGNEDPAKLYMDYDYLNDCPTGLPIKIPDHYR</sequence>
<dbReference type="InterPro" id="IPR027417">
    <property type="entry name" value="P-loop_NTPase"/>
</dbReference>
<proteinExistence type="predicted"/>
<accession>A0A418DTG6</accession>
<protein>
    <recommendedName>
        <fullName evidence="3">Replication protein</fullName>
    </recommendedName>
</protein>
<evidence type="ECO:0000313" key="1">
    <source>
        <dbReference type="EMBL" id="RHY99675.1"/>
    </source>
</evidence>
<gene>
    <name evidence="1" type="ORF">DYB35_011602</name>
</gene>
<dbReference type="Proteomes" id="UP000285712">
    <property type="component" value="Unassembled WGS sequence"/>
</dbReference>
<dbReference type="SUPFAM" id="SSF52540">
    <property type="entry name" value="P-loop containing nucleoside triphosphate hydrolases"/>
    <property type="match status" value="1"/>
</dbReference>
<dbReference type="EMBL" id="QUTG01001409">
    <property type="protein sequence ID" value="RHY99675.1"/>
    <property type="molecule type" value="Genomic_DNA"/>
</dbReference>
<comment type="caution">
    <text evidence="1">The sequence shown here is derived from an EMBL/GenBank/DDBJ whole genome shotgun (WGS) entry which is preliminary data.</text>
</comment>
<organism evidence="1 2">
    <name type="scientific">Aphanomyces astaci</name>
    <name type="common">Crayfish plague agent</name>
    <dbReference type="NCBI Taxonomy" id="112090"/>
    <lineage>
        <taxon>Eukaryota</taxon>
        <taxon>Sar</taxon>
        <taxon>Stramenopiles</taxon>
        <taxon>Oomycota</taxon>
        <taxon>Saprolegniomycetes</taxon>
        <taxon>Saprolegniales</taxon>
        <taxon>Verrucalvaceae</taxon>
        <taxon>Aphanomyces</taxon>
    </lineage>
</organism>
<name>A0A418DTG6_APHAT</name>
<dbReference type="VEuPathDB" id="FungiDB:H257_12751"/>
<dbReference type="AlphaFoldDB" id="A0A418DTG6"/>